<dbReference type="GO" id="GO:0012505">
    <property type="term" value="C:endomembrane system"/>
    <property type="evidence" value="ECO:0007669"/>
    <property type="project" value="UniProtKB-SubCell"/>
</dbReference>
<organism evidence="6 7">
    <name type="scientific">Cyanidiococcus yangmingshanensis</name>
    <dbReference type="NCBI Taxonomy" id="2690220"/>
    <lineage>
        <taxon>Eukaryota</taxon>
        <taxon>Rhodophyta</taxon>
        <taxon>Bangiophyceae</taxon>
        <taxon>Cyanidiales</taxon>
        <taxon>Cyanidiaceae</taxon>
        <taxon>Cyanidiococcus</taxon>
    </lineage>
</organism>
<protein>
    <submittedName>
        <fullName evidence="6">AP-3 complex subunit mu-2</fullName>
    </submittedName>
</protein>
<reference evidence="6 7" key="1">
    <citation type="journal article" date="2020" name="J. Phycol.">
        <title>Comparative genome analysis reveals Cyanidiococcus gen. nov., a new extremophilic red algal genus sister to Cyanidioschyzon (Cyanidioschyzonaceae, Rhodophyta).</title>
        <authorList>
            <person name="Liu S.-L."/>
            <person name="Chiang Y.-R."/>
            <person name="Yoon H.S."/>
            <person name="Fu H.-Y."/>
        </authorList>
    </citation>
    <scope>NUCLEOTIDE SEQUENCE [LARGE SCALE GENOMIC DNA]</scope>
    <source>
        <strain evidence="6 7">THAL066</strain>
    </source>
</reference>
<dbReference type="InterPro" id="IPR036168">
    <property type="entry name" value="AP2_Mu_C_sf"/>
</dbReference>
<evidence type="ECO:0000313" key="6">
    <source>
        <dbReference type="EMBL" id="KAF6001087.1"/>
    </source>
</evidence>
<dbReference type="Gene3D" id="2.60.40.1170">
    <property type="entry name" value="Mu homology domain, subdomain B"/>
    <property type="match status" value="2"/>
</dbReference>
<dbReference type="EMBL" id="VWRR01000016">
    <property type="protein sequence ID" value="KAF6001087.1"/>
    <property type="molecule type" value="Genomic_DNA"/>
</dbReference>
<keyword evidence="7" id="KW-1185">Reference proteome</keyword>
<accession>A0A7J7IEX4</accession>
<dbReference type="OrthoDB" id="870at2759"/>
<keyword evidence="2" id="KW-0813">Transport</keyword>
<dbReference type="GO" id="GO:0016192">
    <property type="term" value="P:vesicle-mediated transport"/>
    <property type="evidence" value="ECO:0007669"/>
    <property type="project" value="InterPro"/>
</dbReference>
<dbReference type="Gene3D" id="3.30.450.60">
    <property type="match status" value="1"/>
</dbReference>
<dbReference type="Pfam" id="PF00928">
    <property type="entry name" value="Adap_comp_sub"/>
    <property type="match status" value="1"/>
</dbReference>
<name>A0A7J7IEX4_9RHOD</name>
<sequence length="599" mass="66696">MIRYLCILNDQGDTLVEKRWSALHEWTGACREATRQFWELVQEQQQQERLDLSRILAWTDQNGFCDDVSAASGFFCYRRADGLWFLVGVDRRSMVAAGDWPSPATVLDTLDRDLLPFLRERSMGKMSTVWLREHFIAVYELLEEMFEHGVPIVTEPSALQQLVTFPSPIEQLVVNVAGTLDSRLGLDRPNASKRSVSLRGAVASQVRATHSERSSPSEIMVQAASSLWDNLYRTTMDAKRSIPRVLPWSSTATSSRASYLPSRGHSDAIASTSARLNPPTSTGGISGAPAMDNALRGIAPQCHPNAPWRPAQVQHTSEAFLVDVIEHVSVVIDGSQGVPWGWAIRGVLQCQSKLSGTPHLELYLFLQDVQERDLALHAAVCLGRNESRKSSVVLSFIPPDGTFRLASYWLWREPLDASPYPSEKSGMDVFPFRVALHVGERESAPDPVLRIEATITQRTSFPMAIENMLMRIHVRQRCLSKSESSLTVAVIAPTCQLHCSEGEVSWDPISSCLRWHFPRFAALRTARLEGSLSLSTPCVQQALLVTHGDLSFNPLPYSMTGLEIERLQVRGEGRSPFKGMRHLLCAESIQIRPAVSSNL</sequence>
<dbReference type="PROSITE" id="PS51072">
    <property type="entry name" value="MHD"/>
    <property type="match status" value="1"/>
</dbReference>
<comment type="subcellular location">
    <subcellularLocation>
        <location evidence="1">Endomembrane system</location>
    </subcellularLocation>
</comment>
<dbReference type="AlphaFoldDB" id="A0A7J7IEX4"/>
<dbReference type="PROSITE" id="PS00991">
    <property type="entry name" value="CLAT_ADAPTOR_M_2"/>
    <property type="match status" value="1"/>
</dbReference>
<evidence type="ECO:0000256" key="3">
    <source>
        <dbReference type="ARBA" id="ARBA00022927"/>
    </source>
</evidence>
<dbReference type="SUPFAM" id="SSF64356">
    <property type="entry name" value="SNARE-like"/>
    <property type="match status" value="1"/>
</dbReference>
<evidence type="ECO:0000259" key="5">
    <source>
        <dbReference type="PROSITE" id="PS51072"/>
    </source>
</evidence>
<dbReference type="InterPro" id="IPR028565">
    <property type="entry name" value="MHD"/>
</dbReference>
<dbReference type="SUPFAM" id="SSF49447">
    <property type="entry name" value="Second domain of Mu2 adaptin subunit (ap50) of ap2 adaptor"/>
    <property type="match status" value="1"/>
</dbReference>
<evidence type="ECO:0000313" key="7">
    <source>
        <dbReference type="Proteomes" id="UP000530660"/>
    </source>
</evidence>
<dbReference type="InterPro" id="IPR018240">
    <property type="entry name" value="Clathrin_mu_CS"/>
</dbReference>
<evidence type="ECO:0000256" key="2">
    <source>
        <dbReference type="ARBA" id="ARBA00022448"/>
    </source>
</evidence>
<dbReference type="Proteomes" id="UP000530660">
    <property type="component" value="Unassembled WGS sequence"/>
</dbReference>
<dbReference type="InterPro" id="IPR050431">
    <property type="entry name" value="Adaptor_comp_med_subunit"/>
</dbReference>
<dbReference type="InterPro" id="IPR011012">
    <property type="entry name" value="Longin-like_dom_sf"/>
</dbReference>
<dbReference type="GO" id="GO:0030131">
    <property type="term" value="C:clathrin adaptor complex"/>
    <property type="evidence" value="ECO:0007669"/>
    <property type="project" value="InterPro"/>
</dbReference>
<keyword evidence="3" id="KW-0653">Protein transport</keyword>
<keyword evidence="4" id="KW-0472">Membrane</keyword>
<dbReference type="PANTHER" id="PTHR10529">
    <property type="entry name" value="AP COMPLEX SUBUNIT MU"/>
    <property type="match status" value="1"/>
</dbReference>
<feature type="domain" description="MHD" evidence="5">
    <location>
        <begin position="317"/>
        <end position="592"/>
    </location>
</feature>
<proteinExistence type="predicted"/>
<evidence type="ECO:0000256" key="1">
    <source>
        <dbReference type="ARBA" id="ARBA00004308"/>
    </source>
</evidence>
<comment type="caution">
    <text evidence="6">The sequence shown here is derived from an EMBL/GenBank/DDBJ whole genome shotgun (WGS) entry which is preliminary data.</text>
</comment>
<dbReference type="GO" id="GO:0006886">
    <property type="term" value="P:intracellular protein transport"/>
    <property type="evidence" value="ECO:0007669"/>
    <property type="project" value="InterPro"/>
</dbReference>
<gene>
    <name evidence="6" type="primary">AP3M2</name>
    <name evidence="6" type="ORF">F1559_002643</name>
</gene>
<evidence type="ECO:0000256" key="4">
    <source>
        <dbReference type="ARBA" id="ARBA00023136"/>
    </source>
</evidence>